<accession>A0A0F9FZA0</accession>
<dbReference type="SUPFAM" id="SSF53098">
    <property type="entry name" value="Ribonuclease H-like"/>
    <property type="match status" value="1"/>
</dbReference>
<name>A0A0F9FZA0_9ZZZZ</name>
<dbReference type="InterPro" id="IPR036397">
    <property type="entry name" value="RNaseH_sf"/>
</dbReference>
<feature type="domain" description="DNA-directed DNA polymerase family A palm" evidence="2">
    <location>
        <begin position="404"/>
        <end position="601"/>
    </location>
</feature>
<dbReference type="InterPro" id="IPR012337">
    <property type="entry name" value="RNaseH-like_sf"/>
</dbReference>
<keyword evidence="1" id="KW-0235">DNA replication</keyword>
<organism evidence="3">
    <name type="scientific">marine sediment metagenome</name>
    <dbReference type="NCBI Taxonomy" id="412755"/>
    <lineage>
        <taxon>unclassified sequences</taxon>
        <taxon>metagenomes</taxon>
        <taxon>ecological metagenomes</taxon>
    </lineage>
</organism>
<dbReference type="GO" id="GO:0003887">
    <property type="term" value="F:DNA-directed DNA polymerase activity"/>
    <property type="evidence" value="ECO:0007669"/>
    <property type="project" value="InterPro"/>
</dbReference>
<dbReference type="AlphaFoldDB" id="A0A0F9FZA0"/>
<dbReference type="GO" id="GO:0008408">
    <property type="term" value="F:3'-5' exonuclease activity"/>
    <property type="evidence" value="ECO:0007669"/>
    <property type="project" value="InterPro"/>
</dbReference>
<dbReference type="GO" id="GO:0006302">
    <property type="term" value="P:double-strand break repair"/>
    <property type="evidence" value="ECO:0007669"/>
    <property type="project" value="TreeGrafter"/>
</dbReference>
<evidence type="ECO:0000313" key="3">
    <source>
        <dbReference type="EMBL" id="KKL83581.1"/>
    </source>
</evidence>
<dbReference type="Gene3D" id="3.30.420.10">
    <property type="entry name" value="Ribonuclease H-like superfamily/Ribonuclease H"/>
    <property type="match status" value="1"/>
</dbReference>
<sequence>MASLGYLGPESHTEESLVNWLSSVTPSLIAIDTETVSLEDRRVIGVGVAINEREAVYWPTWPSPSKYLNLLWRLLASHATKAFHNAMYDLHGLHDYAGTFEADLEFVGPTRIMAGREPLLADTYLKGQIQALPEVALQAMSHYYLGYEIDAIRDILPAKKKMTDIGEPEVAFKCMRDCLATFRLERKMGDWTGVEGHTWSYKPNLYGSAGDYFGYNPAEPTSYYVTPGMKDCYQVDIKLIPLLMRMSMRGVGLRPKVVTDWYERLAEEQQTYEDICAGEFFNPGSQQQVGYVLAKRGNILPFTDRSMKRLKVDKDVLRELDDPLAIVVLKHREVSKVMSFLKHWLGKDMAYTHFRFADAGTRLASKTMSFLKHWLGKDMAYTHFRFADAGTRLASYDDNMQNIPKLLRVVFNPSKGAWSIADASEIEMRMIAFASQDQTMLKVYRDGGSVHTDTQMQLWPGSDPNDKMIRVRAKTFNFAMSFGADDDTLHEKTQLPIEVCKEYRGIWQAHYPDAYRWIVEQMEEGPRRGYTEDIFGRRSRLPPASRSTERHLRNCSVNYIPQSSATSIVKRAMLLCEGFDQVLPVHDEILVDGVVRFPLGEMERIHPGVPTPFKSEVALDWG</sequence>
<dbReference type="PRINTS" id="PR00868">
    <property type="entry name" value="DNAPOLI"/>
</dbReference>
<evidence type="ECO:0000259" key="2">
    <source>
        <dbReference type="SMART" id="SM00482"/>
    </source>
</evidence>
<dbReference type="SUPFAM" id="SSF56672">
    <property type="entry name" value="DNA/RNA polymerases"/>
    <property type="match status" value="1"/>
</dbReference>
<dbReference type="GO" id="GO:0003677">
    <property type="term" value="F:DNA binding"/>
    <property type="evidence" value="ECO:0007669"/>
    <property type="project" value="InterPro"/>
</dbReference>
<dbReference type="InterPro" id="IPR043502">
    <property type="entry name" value="DNA/RNA_pol_sf"/>
</dbReference>
<reference evidence="3" key="1">
    <citation type="journal article" date="2015" name="Nature">
        <title>Complex archaea that bridge the gap between prokaryotes and eukaryotes.</title>
        <authorList>
            <person name="Spang A."/>
            <person name="Saw J.H."/>
            <person name="Jorgensen S.L."/>
            <person name="Zaremba-Niedzwiedzka K."/>
            <person name="Martijn J."/>
            <person name="Lind A.E."/>
            <person name="van Eijk R."/>
            <person name="Schleper C."/>
            <person name="Guy L."/>
            <person name="Ettema T.J."/>
        </authorList>
    </citation>
    <scope>NUCLEOTIDE SEQUENCE</scope>
</reference>
<gene>
    <name evidence="3" type="ORF">LCGC14_1973300</name>
</gene>
<dbReference type="Gene3D" id="1.10.150.20">
    <property type="entry name" value="5' to 3' exonuclease, C-terminal subdomain"/>
    <property type="match status" value="1"/>
</dbReference>
<proteinExistence type="predicted"/>
<dbReference type="SMART" id="SM00482">
    <property type="entry name" value="POLAc"/>
    <property type="match status" value="1"/>
</dbReference>
<dbReference type="Gene3D" id="3.30.70.370">
    <property type="match status" value="1"/>
</dbReference>
<evidence type="ECO:0000256" key="1">
    <source>
        <dbReference type="ARBA" id="ARBA00022705"/>
    </source>
</evidence>
<dbReference type="PANTHER" id="PTHR10133">
    <property type="entry name" value="DNA POLYMERASE I"/>
    <property type="match status" value="1"/>
</dbReference>
<dbReference type="InterPro" id="IPR001098">
    <property type="entry name" value="DNA-dir_DNA_pol_A_palm_dom"/>
</dbReference>
<dbReference type="GO" id="GO:0006261">
    <property type="term" value="P:DNA-templated DNA replication"/>
    <property type="evidence" value="ECO:0007669"/>
    <property type="project" value="InterPro"/>
</dbReference>
<dbReference type="InterPro" id="IPR002298">
    <property type="entry name" value="DNA_polymerase_A"/>
</dbReference>
<protein>
    <recommendedName>
        <fullName evidence="2">DNA-directed DNA polymerase family A palm domain-containing protein</fullName>
    </recommendedName>
</protein>
<comment type="caution">
    <text evidence="3">The sequence shown here is derived from an EMBL/GenBank/DDBJ whole genome shotgun (WGS) entry which is preliminary data.</text>
</comment>
<dbReference type="EMBL" id="LAZR01021943">
    <property type="protein sequence ID" value="KKL83581.1"/>
    <property type="molecule type" value="Genomic_DNA"/>
</dbReference>
<dbReference type="Pfam" id="PF01612">
    <property type="entry name" value="DNA_pol_A_exo1"/>
    <property type="match status" value="1"/>
</dbReference>
<dbReference type="Pfam" id="PF00476">
    <property type="entry name" value="DNA_pol_A"/>
    <property type="match status" value="1"/>
</dbReference>
<dbReference type="PANTHER" id="PTHR10133:SF27">
    <property type="entry name" value="DNA POLYMERASE NU"/>
    <property type="match status" value="1"/>
</dbReference>
<dbReference type="Gene3D" id="1.20.1060.10">
    <property type="entry name" value="Taq DNA Polymerase, Chain T, domain 4"/>
    <property type="match status" value="1"/>
</dbReference>
<dbReference type="InterPro" id="IPR002562">
    <property type="entry name" value="3'-5'_exonuclease_dom"/>
</dbReference>